<sequence>MKKFLFISIAVFLSLSVNAQYNTFNASLAGMGGSGIALGEFQAGMNNQAAWGTLRDINVGLGYNSRFLLKELSDRYLSFAMPLGKEKGVFGLNLSQFGYSQFNVTKAGIGFARMFGPDFSVGIQFDAIHAGTDDEMYGNTTAFTFEGGFQYKLNEKISLGTSVFNPVQVELNENTGEQLPASISLGMVFRPDEVVLISADVVKEQYEPASLRAGFRYSVGETFCLRGGFSTGPFIVSGGAGLRFSNLMIDISTSYHQVLGVSPAVTISYAFKNK</sequence>
<accession>A0A645DSE2</accession>
<reference evidence="1" key="1">
    <citation type="submission" date="2019-08" db="EMBL/GenBank/DDBJ databases">
        <authorList>
            <person name="Kucharzyk K."/>
            <person name="Murdoch R.W."/>
            <person name="Higgins S."/>
            <person name="Loffler F."/>
        </authorList>
    </citation>
    <scope>NUCLEOTIDE SEQUENCE</scope>
</reference>
<dbReference type="SUPFAM" id="SSF56935">
    <property type="entry name" value="Porins"/>
    <property type="match status" value="1"/>
</dbReference>
<name>A0A645DSE2_9ZZZZ</name>
<dbReference type="EMBL" id="VSSQ01039200">
    <property type="protein sequence ID" value="MPM92231.1"/>
    <property type="molecule type" value="Genomic_DNA"/>
</dbReference>
<dbReference type="AlphaFoldDB" id="A0A645DSE2"/>
<evidence type="ECO:0008006" key="2">
    <source>
        <dbReference type="Google" id="ProtNLM"/>
    </source>
</evidence>
<gene>
    <name evidence="1" type="ORF">SDC9_139366</name>
</gene>
<evidence type="ECO:0000313" key="1">
    <source>
        <dbReference type="EMBL" id="MPM92231.1"/>
    </source>
</evidence>
<organism evidence="1">
    <name type="scientific">bioreactor metagenome</name>
    <dbReference type="NCBI Taxonomy" id="1076179"/>
    <lineage>
        <taxon>unclassified sequences</taxon>
        <taxon>metagenomes</taxon>
        <taxon>ecological metagenomes</taxon>
    </lineage>
</organism>
<comment type="caution">
    <text evidence="1">The sequence shown here is derived from an EMBL/GenBank/DDBJ whole genome shotgun (WGS) entry which is preliminary data.</text>
</comment>
<dbReference type="Gene3D" id="2.40.160.60">
    <property type="entry name" value="Outer membrane protein transport protein (OMPP1/FadL/TodX)"/>
    <property type="match status" value="1"/>
</dbReference>
<proteinExistence type="predicted"/>
<protein>
    <recommendedName>
        <fullName evidence="2">PorV/PorQ family protein</fullName>
    </recommendedName>
</protein>